<proteinExistence type="predicted"/>
<reference evidence="4" key="1">
    <citation type="journal article" date="2019" name="Mol. Biol. Evol.">
        <title>Blast fungal genomes show frequent chromosomal changes, gene gains and losses, and effector gene turnover.</title>
        <authorList>
            <person name="Gomez Luciano L.B."/>
            <person name="Jason Tsai I."/>
            <person name="Chuma I."/>
            <person name="Tosa Y."/>
            <person name="Chen Y.H."/>
            <person name="Li J.Y."/>
            <person name="Li M.Y."/>
            <person name="Jade Lu M.Y."/>
            <person name="Nakayashiki H."/>
            <person name="Li W.H."/>
        </authorList>
    </citation>
    <scope>NUCLEOTIDE SEQUENCE</scope>
    <source>
        <strain evidence="4">NI907</strain>
    </source>
</reference>
<feature type="compositionally biased region" description="Basic and acidic residues" evidence="1">
    <location>
        <begin position="194"/>
        <end position="207"/>
    </location>
</feature>
<name>A0A6P8BKY7_PYRGI</name>
<dbReference type="GeneID" id="41957214"/>
<evidence type="ECO:0000313" key="4">
    <source>
        <dbReference type="RefSeq" id="XP_030987752.1"/>
    </source>
</evidence>
<dbReference type="RefSeq" id="XP_030987752.1">
    <property type="nucleotide sequence ID" value="XM_031122302.1"/>
</dbReference>
<dbReference type="KEGG" id="pgri:PgNI_02235"/>
<protein>
    <submittedName>
        <fullName evidence="4">Uncharacterized protein</fullName>
    </submittedName>
</protein>
<organism evidence="3 4">
    <name type="scientific">Pyricularia grisea</name>
    <name type="common">Crabgrass-specific blast fungus</name>
    <name type="synonym">Magnaporthe grisea</name>
    <dbReference type="NCBI Taxonomy" id="148305"/>
    <lineage>
        <taxon>Eukaryota</taxon>
        <taxon>Fungi</taxon>
        <taxon>Dikarya</taxon>
        <taxon>Ascomycota</taxon>
        <taxon>Pezizomycotina</taxon>
        <taxon>Sordariomycetes</taxon>
        <taxon>Sordariomycetidae</taxon>
        <taxon>Magnaporthales</taxon>
        <taxon>Pyriculariaceae</taxon>
        <taxon>Pyricularia</taxon>
    </lineage>
</organism>
<evidence type="ECO:0000313" key="3">
    <source>
        <dbReference type="Proteomes" id="UP000515153"/>
    </source>
</evidence>
<dbReference type="AlphaFoldDB" id="A0A6P8BKY7"/>
<evidence type="ECO:0000256" key="1">
    <source>
        <dbReference type="SAM" id="MobiDB-lite"/>
    </source>
</evidence>
<evidence type="ECO:0000256" key="2">
    <source>
        <dbReference type="SAM" id="SignalP"/>
    </source>
</evidence>
<reference evidence="4" key="2">
    <citation type="submission" date="2019-10" db="EMBL/GenBank/DDBJ databases">
        <authorList>
            <consortium name="NCBI Genome Project"/>
        </authorList>
    </citation>
    <scope>NUCLEOTIDE SEQUENCE</scope>
    <source>
        <strain evidence="4">NI907</strain>
    </source>
</reference>
<keyword evidence="3" id="KW-1185">Reference proteome</keyword>
<feature type="region of interest" description="Disordered" evidence="1">
    <location>
        <begin position="188"/>
        <end position="207"/>
    </location>
</feature>
<feature type="chain" id="PRO_5027798683" evidence="2">
    <location>
        <begin position="25"/>
        <end position="207"/>
    </location>
</feature>
<accession>A0A6P8BKY7</accession>
<sequence length="207" mass="23353">MKPAGLSATFIMVFLLPYKPSTEAARAELRLARLALRMHASKTDLRFATEDQKKQYARLLNANVCKYSSEDKIYKLILRATLLSWELRNQARADIQAVNAQKPWLHSDFHKQPYEELEIKFKYTKAPTHTCSTQEIGIAPPQISTGANMELCDKLAKASIRAVPNSNDRKIEDVTLWIQSVEATRRTGNVQDAAHADAARAKEGEKL</sequence>
<feature type="signal peptide" evidence="2">
    <location>
        <begin position="1"/>
        <end position="24"/>
    </location>
</feature>
<gene>
    <name evidence="4" type="ORF">PgNI_02235</name>
</gene>
<dbReference type="Proteomes" id="UP000515153">
    <property type="component" value="Unplaced"/>
</dbReference>
<reference evidence="4" key="3">
    <citation type="submission" date="2025-08" db="UniProtKB">
        <authorList>
            <consortium name="RefSeq"/>
        </authorList>
    </citation>
    <scope>IDENTIFICATION</scope>
    <source>
        <strain evidence="4">NI907</strain>
    </source>
</reference>
<keyword evidence="2" id="KW-0732">Signal</keyword>